<dbReference type="Proteomes" id="UP000231426">
    <property type="component" value="Unassembled WGS sequence"/>
</dbReference>
<dbReference type="SUPFAM" id="SSF51621">
    <property type="entry name" value="Phosphoenolpyruvate/pyruvate domain"/>
    <property type="match status" value="1"/>
</dbReference>
<dbReference type="GO" id="GO:0030955">
    <property type="term" value="F:potassium ion binding"/>
    <property type="evidence" value="ECO:0007669"/>
    <property type="project" value="UniProtKB-UniRule"/>
</dbReference>
<dbReference type="EMBL" id="PFBV01000005">
    <property type="protein sequence ID" value="PIT88056.1"/>
    <property type="molecule type" value="Genomic_DNA"/>
</dbReference>
<evidence type="ECO:0000256" key="1">
    <source>
        <dbReference type="ARBA" id="ARBA00001958"/>
    </source>
</evidence>
<feature type="domain" description="Pyruvate kinase C-terminal" evidence="16">
    <location>
        <begin position="366"/>
        <end position="442"/>
    </location>
</feature>
<evidence type="ECO:0000256" key="8">
    <source>
        <dbReference type="ARBA" id="ARBA00022777"/>
    </source>
</evidence>
<dbReference type="InterPro" id="IPR015806">
    <property type="entry name" value="Pyrv_Knase_insert_dom_sf"/>
</dbReference>
<dbReference type="NCBIfam" id="NF004978">
    <property type="entry name" value="PRK06354.1"/>
    <property type="match status" value="1"/>
</dbReference>
<evidence type="ECO:0000256" key="5">
    <source>
        <dbReference type="ARBA" id="ARBA00022679"/>
    </source>
</evidence>
<dbReference type="PANTHER" id="PTHR11817">
    <property type="entry name" value="PYRUVATE KINASE"/>
    <property type="match status" value="1"/>
</dbReference>
<evidence type="ECO:0000256" key="7">
    <source>
        <dbReference type="ARBA" id="ARBA00022741"/>
    </source>
</evidence>
<accession>A0A2M6W5L1</accession>
<comment type="pathway">
    <text evidence="2 14">Carbohydrate degradation; glycolysis; pyruvate from D-glyceraldehyde 3-phosphate: step 5/5.</text>
</comment>
<reference evidence="18" key="1">
    <citation type="submission" date="2017-09" db="EMBL/GenBank/DDBJ databases">
        <title>Depth-based differentiation of microbial function through sediment-hosted aquifers and enrichment of novel symbionts in the deep terrestrial subsurface.</title>
        <authorList>
            <person name="Probst A.J."/>
            <person name="Ladd B."/>
            <person name="Jarett J.K."/>
            <person name="Geller-Mcgrath D.E."/>
            <person name="Sieber C.M.K."/>
            <person name="Emerson J.B."/>
            <person name="Anantharaman K."/>
            <person name="Thomas B.C."/>
            <person name="Malmstrom R."/>
            <person name="Stieglmeier M."/>
            <person name="Klingl A."/>
            <person name="Woyke T."/>
            <person name="Ryan C.M."/>
            <person name="Banfield J.F."/>
        </authorList>
    </citation>
    <scope>NUCLEOTIDE SEQUENCE [LARGE SCALE GENOMIC DNA]</scope>
</reference>
<keyword evidence="8 14" id="KW-0418">Kinase</keyword>
<evidence type="ECO:0000256" key="11">
    <source>
        <dbReference type="ARBA" id="ARBA00023152"/>
    </source>
</evidence>
<evidence type="ECO:0000256" key="10">
    <source>
        <dbReference type="ARBA" id="ARBA00022842"/>
    </source>
</evidence>
<sequence length="443" mass="49144">MFKRTKIVATIGPSSQKYNVLEKMVKAGMNVTRLNFSHGSYENHATLINNIRKAEKKLGEPVAIMQDLQGPKIRLGTLPEKGVLIKTGQKIVINTAQKEYTDNELPLDYPDLHKFLKIGHRILIDDGHAEMKVLKIEGTKVYCRVTDGYLLKTHKGLNLPDSKLPISVLSEKDKNDLLFGVKMGVDAVALSFVSNAKDIKVARALIKKYEKKLRIKDKYPIFIVAKIERHEALTNIDEIIAEADGIMVARGDLAMETTMSEMPLIQKTIIEKANRLIKPVIVATQMLDSMQQNRRPTRAEITDVANAVIDHADALMLSNESAVGKFPIETVEMMAEIITSTEESKYDDVDPNQEVHPHTSISKAVAGLSGLLAKEVGAKAILVASATGHTGRLVSRVRPELPIFVGVESIRAGRHLCLSWGVRPFLLPISRSIEALLKRGIEW</sequence>
<dbReference type="AlphaFoldDB" id="A0A2M6W5L1"/>
<evidence type="ECO:0000259" key="15">
    <source>
        <dbReference type="Pfam" id="PF00224"/>
    </source>
</evidence>
<evidence type="ECO:0000256" key="4">
    <source>
        <dbReference type="ARBA" id="ARBA00012142"/>
    </source>
</evidence>
<dbReference type="InterPro" id="IPR036918">
    <property type="entry name" value="Pyrv_Knase_C_sf"/>
</dbReference>
<dbReference type="InterPro" id="IPR015813">
    <property type="entry name" value="Pyrv/PenolPyrv_kinase-like_dom"/>
</dbReference>
<organism evidence="17 18">
    <name type="scientific">Candidatus Magasanikbacteria bacterium CG10_big_fil_rev_8_21_14_0_10_36_32</name>
    <dbReference type="NCBI Taxonomy" id="1974646"/>
    <lineage>
        <taxon>Bacteria</taxon>
        <taxon>Candidatus Magasanikiibacteriota</taxon>
    </lineage>
</organism>
<dbReference type="InterPro" id="IPR001697">
    <property type="entry name" value="Pyr_Knase"/>
</dbReference>
<keyword evidence="7" id="KW-0547">Nucleotide-binding</keyword>
<dbReference type="GO" id="GO:0005524">
    <property type="term" value="F:ATP binding"/>
    <property type="evidence" value="ECO:0007669"/>
    <property type="project" value="UniProtKB-KW"/>
</dbReference>
<protein>
    <recommendedName>
        <fullName evidence="4 13">Pyruvate kinase</fullName>
        <ecNumber evidence="4 13">2.7.1.40</ecNumber>
    </recommendedName>
</protein>
<dbReference type="GO" id="GO:0000287">
    <property type="term" value="F:magnesium ion binding"/>
    <property type="evidence" value="ECO:0007669"/>
    <property type="project" value="UniProtKB-UniRule"/>
</dbReference>
<keyword evidence="6" id="KW-0479">Metal-binding</keyword>
<name>A0A2M6W5L1_9BACT</name>
<evidence type="ECO:0000256" key="9">
    <source>
        <dbReference type="ARBA" id="ARBA00022840"/>
    </source>
</evidence>
<evidence type="ECO:0000256" key="3">
    <source>
        <dbReference type="ARBA" id="ARBA00008663"/>
    </source>
</evidence>
<dbReference type="GO" id="GO:0004743">
    <property type="term" value="F:pyruvate kinase activity"/>
    <property type="evidence" value="ECO:0007669"/>
    <property type="project" value="UniProtKB-UniRule"/>
</dbReference>
<keyword evidence="5 14" id="KW-0808">Transferase</keyword>
<keyword evidence="10 14" id="KW-0460">Magnesium</keyword>
<feature type="domain" description="Pyruvate kinase barrel" evidence="15">
    <location>
        <begin position="3"/>
        <end position="331"/>
    </location>
</feature>
<keyword evidence="11 14" id="KW-0324">Glycolysis</keyword>
<comment type="caution">
    <text evidence="17">The sequence shown here is derived from an EMBL/GenBank/DDBJ whole genome shotgun (WGS) entry which is preliminary data.</text>
</comment>
<evidence type="ECO:0000313" key="18">
    <source>
        <dbReference type="Proteomes" id="UP000231426"/>
    </source>
</evidence>
<comment type="cofactor">
    <cofactor evidence="1">
        <name>K(+)</name>
        <dbReference type="ChEBI" id="CHEBI:29103"/>
    </cofactor>
</comment>
<dbReference type="InterPro" id="IPR011037">
    <property type="entry name" value="Pyrv_Knase-like_insert_dom_sf"/>
</dbReference>
<dbReference type="NCBIfam" id="TIGR01064">
    <property type="entry name" value="pyruv_kin"/>
    <property type="match status" value="1"/>
</dbReference>
<dbReference type="PROSITE" id="PS00110">
    <property type="entry name" value="PYRUVATE_KINASE"/>
    <property type="match status" value="1"/>
</dbReference>
<keyword evidence="12 17" id="KW-0670">Pyruvate</keyword>
<dbReference type="FunFam" id="2.40.33.10:FF:000001">
    <property type="entry name" value="Pyruvate kinase"/>
    <property type="match status" value="1"/>
</dbReference>
<evidence type="ECO:0000256" key="14">
    <source>
        <dbReference type="RuleBase" id="RU000504"/>
    </source>
</evidence>
<dbReference type="PRINTS" id="PR01050">
    <property type="entry name" value="PYRUVTKNASE"/>
</dbReference>
<dbReference type="Gene3D" id="3.40.1380.20">
    <property type="entry name" value="Pyruvate kinase, C-terminal domain"/>
    <property type="match status" value="1"/>
</dbReference>
<dbReference type="EC" id="2.7.1.40" evidence="4 13"/>
<evidence type="ECO:0000256" key="6">
    <source>
        <dbReference type="ARBA" id="ARBA00022723"/>
    </source>
</evidence>
<dbReference type="SUPFAM" id="SSF52935">
    <property type="entry name" value="PK C-terminal domain-like"/>
    <property type="match status" value="1"/>
</dbReference>
<dbReference type="InterPro" id="IPR040442">
    <property type="entry name" value="Pyrv_kinase-like_dom_sf"/>
</dbReference>
<dbReference type="Gene3D" id="3.20.20.60">
    <property type="entry name" value="Phosphoenolpyruvate-binding domains"/>
    <property type="match status" value="1"/>
</dbReference>
<dbReference type="UniPathway" id="UPA00109">
    <property type="reaction ID" value="UER00188"/>
</dbReference>
<dbReference type="InterPro" id="IPR015793">
    <property type="entry name" value="Pyrv_Knase_brl"/>
</dbReference>
<evidence type="ECO:0000256" key="2">
    <source>
        <dbReference type="ARBA" id="ARBA00004997"/>
    </source>
</evidence>
<dbReference type="Pfam" id="PF02887">
    <property type="entry name" value="PK_C"/>
    <property type="match status" value="1"/>
</dbReference>
<evidence type="ECO:0000256" key="13">
    <source>
        <dbReference type="NCBIfam" id="TIGR01064"/>
    </source>
</evidence>
<comment type="catalytic activity">
    <reaction evidence="14">
        <text>pyruvate + ATP = phosphoenolpyruvate + ADP + H(+)</text>
        <dbReference type="Rhea" id="RHEA:18157"/>
        <dbReference type="ChEBI" id="CHEBI:15361"/>
        <dbReference type="ChEBI" id="CHEBI:15378"/>
        <dbReference type="ChEBI" id="CHEBI:30616"/>
        <dbReference type="ChEBI" id="CHEBI:58702"/>
        <dbReference type="ChEBI" id="CHEBI:456216"/>
        <dbReference type="EC" id="2.7.1.40"/>
    </reaction>
</comment>
<evidence type="ECO:0000256" key="12">
    <source>
        <dbReference type="ARBA" id="ARBA00023317"/>
    </source>
</evidence>
<keyword evidence="9" id="KW-0067">ATP-binding</keyword>
<comment type="similarity">
    <text evidence="3 14">Belongs to the pyruvate kinase family.</text>
</comment>
<proteinExistence type="inferred from homology"/>
<dbReference type="NCBIfam" id="NF004491">
    <property type="entry name" value="PRK05826.1"/>
    <property type="match status" value="1"/>
</dbReference>
<evidence type="ECO:0000313" key="17">
    <source>
        <dbReference type="EMBL" id="PIT88056.1"/>
    </source>
</evidence>
<dbReference type="GO" id="GO:0016301">
    <property type="term" value="F:kinase activity"/>
    <property type="evidence" value="ECO:0007669"/>
    <property type="project" value="UniProtKB-KW"/>
</dbReference>
<evidence type="ECO:0000259" key="16">
    <source>
        <dbReference type="Pfam" id="PF02887"/>
    </source>
</evidence>
<dbReference type="InterPro" id="IPR015795">
    <property type="entry name" value="Pyrv_Knase_C"/>
</dbReference>
<gene>
    <name evidence="17" type="primary">pyk</name>
    <name evidence="17" type="ORF">COU29_03520</name>
</gene>
<dbReference type="SUPFAM" id="SSF50800">
    <property type="entry name" value="PK beta-barrel domain-like"/>
    <property type="match status" value="1"/>
</dbReference>
<dbReference type="InterPro" id="IPR018209">
    <property type="entry name" value="Pyrv_Knase_AS"/>
</dbReference>
<dbReference type="Pfam" id="PF00224">
    <property type="entry name" value="PK"/>
    <property type="match status" value="1"/>
</dbReference>
<dbReference type="Gene3D" id="2.40.33.10">
    <property type="entry name" value="PK beta-barrel domain-like"/>
    <property type="match status" value="1"/>
</dbReference>